<evidence type="ECO:0000256" key="15">
    <source>
        <dbReference type="HAMAP-Rule" id="MF_00605"/>
    </source>
</evidence>
<gene>
    <name evidence="15 19" type="primary">trmD</name>
    <name evidence="19" type="ORF">ACFFRE_05685</name>
</gene>
<proteinExistence type="inferred from homology"/>
<evidence type="ECO:0000256" key="6">
    <source>
        <dbReference type="ARBA" id="ARBA00014679"/>
    </source>
</evidence>
<comment type="caution">
    <text evidence="19">The sequence shown here is derived from an EMBL/GenBank/DDBJ whole genome shotgun (WGS) entry which is preliminary data.</text>
</comment>
<organism evidence="19 20">
    <name type="scientific">Aciditerrimonas ferrireducens</name>
    <dbReference type="NCBI Taxonomy" id="667306"/>
    <lineage>
        <taxon>Bacteria</taxon>
        <taxon>Bacillati</taxon>
        <taxon>Actinomycetota</taxon>
        <taxon>Acidimicrobiia</taxon>
        <taxon>Acidimicrobiales</taxon>
        <taxon>Acidimicrobiaceae</taxon>
        <taxon>Aciditerrimonas</taxon>
    </lineage>
</organism>
<dbReference type="InterPro" id="IPR029028">
    <property type="entry name" value="Alpha/beta_knot_MTases"/>
</dbReference>
<dbReference type="InterPro" id="IPR023148">
    <property type="entry name" value="tRNA_m1G_MeTrfase_C_sf"/>
</dbReference>
<feature type="region of interest" description="Disordered" evidence="17">
    <location>
        <begin position="252"/>
        <end position="290"/>
    </location>
</feature>
<evidence type="ECO:0000256" key="1">
    <source>
        <dbReference type="ARBA" id="ARBA00002634"/>
    </source>
</evidence>
<keyword evidence="7 15" id="KW-0963">Cytoplasm</keyword>
<evidence type="ECO:0000256" key="2">
    <source>
        <dbReference type="ARBA" id="ARBA00004496"/>
    </source>
</evidence>
<dbReference type="Gene3D" id="3.40.1280.10">
    <property type="match status" value="1"/>
</dbReference>
<keyword evidence="11 15" id="KW-0819">tRNA processing</keyword>
<evidence type="ECO:0000256" key="10">
    <source>
        <dbReference type="ARBA" id="ARBA00022691"/>
    </source>
</evidence>
<evidence type="ECO:0000256" key="11">
    <source>
        <dbReference type="ARBA" id="ARBA00022694"/>
    </source>
</evidence>
<dbReference type="Pfam" id="PF01746">
    <property type="entry name" value="tRNA_m1G_MT"/>
    <property type="match status" value="1"/>
</dbReference>
<dbReference type="CDD" id="cd18080">
    <property type="entry name" value="TrmD-like"/>
    <property type="match status" value="1"/>
</dbReference>
<evidence type="ECO:0000256" key="5">
    <source>
        <dbReference type="ARBA" id="ARBA00012807"/>
    </source>
</evidence>
<evidence type="ECO:0000256" key="12">
    <source>
        <dbReference type="ARBA" id="ARBA00029736"/>
    </source>
</evidence>
<dbReference type="InterPro" id="IPR002649">
    <property type="entry name" value="tRNA_m1G_MeTrfase_TrmD"/>
</dbReference>
<evidence type="ECO:0000313" key="20">
    <source>
        <dbReference type="Proteomes" id="UP001589788"/>
    </source>
</evidence>
<keyword evidence="8 15" id="KW-0489">Methyltransferase</keyword>
<dbReference type="HAMAP" id="MF_00605">
    <property type="entry name" value="TrmD"/>
    <property type="match status" value="1"/>
</dbReference>
<sequence>MASCPPAPAPASSTGPWRIEVLTIFPQLVQGYASTALLARAQAAGVLDLRVHDLRHGADDPRRSVDDAPFGGGAGMVLAPEPIARVVETVQPRRPLILLSPAGRRLDQGLVEELARLGLPDAPGFSLLCGRYEGVDQRVVEALVDQELSIGDYVLAGGELAALVVLEAVARLLPGVLGNEASPLEESFSRGLLEYPQYTRPATWRGRAVPPVLLSGDHGRVARWRAAMALWRTQQRRPDLLAARGGLTPAEQALLDELPELTGAEPPPPSGAGSSGESDPGEGSGGVPLG</sequence>
<dbReference type="PANTHER" id="PTHR46417">
    <property type="entry name" value="TRNA (GUANINE-N(1)-)-METHYLTRANSFERASE"/>
    <property type="match status" value="1"/>
</dbReference>
<evidence type="ECO:0000256" key="14">
    <source>
        <dbReference type="ARBA" id="ARBA00047783"/>
    </source>
</evidence>
<comment type="subunit">
    <text evidence="4 15 16">Homodimer.</text>
</comment>
<dbReference type="RefSeq" id="WP_377788926.1">
    <property type="nucleotide sequence ID" value="NZ_JBHLYQ010000040.1"/>
</dbReference>
<evidence type="ECO:0000256" key="4">
    <source>
        <dbReference type="ARBA" id="ARBA00011738"/>
    </source>
</evidence>
<dbReference type="NCBIfam" id="TIGR00088">
    <property type="entry name" value="trmD"/>
    <property type="match status" value="1"/>
</dbReference>
<dbReference type="NCBIfam" id="NF000648">
    <property type="entry name" value="PRK00026.1"/>
    <property type="match status" value="1"/>
</dbReference>
<dbReference type="EMBL" id="JBHLYQ010000040">
    <property type="protein sequence ID" value="MFC0081636.1"/>
    <property type="molecule type" value="Genomic_DNA"/>
</dbReference>
<evidence type="ECO:0000256" key="8">
    <source>
        <dbReference type="ARBA" id="ARBA00022603"/>
    </source>
</evidence>
<feature type="binding site" evidence="15">
    <location>
        <position position="130"/>
    </location>
    <ligand>
        <name>S-adenosyl-L-methionine</name>
        <dbReference type="ChEBI" id="CHEBI:59789"/>
    </ligand>
</feature>
<evidence type="ECO:0000259" key="18">
    <source>
        <dbReference type="Pfam" id="PF01746"/>
    </source>
</evidence>
<evidence type="ECO:0000256" key="13">
    <source>
        <dbReference type="ARBA" id="ARBA00033392"/>
    </source>
</evidence>
<dbReference type="EC" id="2.1.1.228" evidence="5 15"/>
<comment type="function">
    <text evidence="1 15 16">Specifically methylates guanosine-37 in various tRNAs.</text>
</comment>
<dbReference type="Gene3D" id="1.10.1270.20">
    <property type="entry name" value="tRNA(m1g37)methyltransferase, domain 2"/>
    <property type="match status" value="1"/>
</dbReference>
<keyword evidence="10 15" id="KW-0949">S-adenosyl-L-methionine</keyword>
<comment type="subcellular location">
    <subcellularLocation>
        <location evidence="2 15 16">Cytoplasm</location>
    </subcellularLocation>
</comment>
<dbReference type="InterPro" id="IPR016009">
    <property type="entry name" value="tRNA_MeTrfase_TRMD/TRM10"/>
</dbReference>
<feature type="domain" description="tRNA methyltransferase TRMD/TRM10-type" evidence="18">
    <location>
        <begin position="18"/>
        <end position="241"/>
    </location>
</feature>
<comment type="catalytic activity">
    <reaction evidence="14 15 16">
        <text>guanosine(37) in tRNA + S-adenosyl-L-methionine = N(1)-methylguanosine(37) in tRNA + S-adenosyl-L-homocysteine + H(+)</text>
        <dbReference type="Rhea" id="RHEA:36899"/>
        <dbReference type="Rhea" id="RHEA-COMP:10145"/>
        <dbReference type="Rhea" id="RHEA-COMP:10147"/>
        <dbReference type="ChEBI" id="CHEBI:15378"/>
        <dbReference type="ChEBI" id="CHEBI:57856"/>
        <dbReference type="ChEBI" id="CHEBI:59789"/>
        <dbReference type="ChEBI" id="CHEBI:73542"/>
        <dbReference type="ChEBI" id="CHEBI:74269"/>
        <dbReference type="EC" id="2.1.1.228"/>
    </reaction>
</comment>
<name>A0ABV6C1T1_9ACTN</name>
<dbReference type="Proteomes" id="UP001589788">
    <property type="component" value="Unassembled WGS sequence"/>
</dbReference>
<comment type="similarity">
    <text evidence="3 15 16">Belongs to the RNA methyltransferase TrmD family.</text>
</comment>
<keyword evidence="9 15" id="KW-0808">Transferase</keyword>
<protein>
    <recommendedName>
        <fullName evidence="6 15">tRNA (guanine-N(1)-)-methyltransferase</fullName>
        <ecNumber evidence="5 15">2.1.1.228</ecNumber>
    </recommendedName>
    <alternativeName>
        <fullName evidence="12 15">M1G-methyltransferase</fullName>
    </alternativeName>
    <alternativeName>
        <fullName evidence="13 15">tRNA [GM37] methyltransferase</fullName>
    </alternativeName>
</protein>
<dbReference type="GO" id="GO:0032259">
    <property type="term" value="P:methylation"/>
    <property type="evidence" value="ECO:0007669"/>
    <property type="project" value="UniProtKB-KW"/>
</dbReference>
<dbReference type="GO" id="GO:0052906">
    <property type="term" value="F:tRNA (guanine(37)-N1)-methyltransferase activity"/>
    <property type="evidence" value="ECO:0007669"/>
    <property type="project" value="UniProtKB-EC"/>
</dbReference>
<keyword evidence="20" id="KW-1185">Reference proteome</keyword>
<dbReference type="InterPro" id="IPR029026">
    <property type="entry name" value="tRNA_m1G_MTases_N"/>
</dbReference>
<evidence type="ECO:0000256" key="16">
    <source>
        <dbReference type="RuleBase" id="RU003464"/>
    </source>
</evidence>
<evidence type="ECO:0000313" key="19">
    <source>
        <dbReference type="EMBL" id="MFC0081636.1"/>
    </source>
</evidence>
<feature type="binding site" evidence="15">
    <location>
        <begin position="150"/>
        <end position="155"/>
    </location>
    <ligand>
        <name>S-adenosyl-L-methionine</name>
        <dbReference type="ChEBI" id="CHEBI:59789"/>
    </ligand>
</feature>
<accession>A0ABV6C1T1</accession>
<reference evidence="19 20" key="1">
    <citation type="submission" date="2024-09" db="EMBL/GenBank/DDBJ databases">
        <authorList>
            <person name="Sun Q."/>
            <person name="Mori K."/>
        </authorList>
    </citation>
    <scope>NUCLEOTIDE SEQUENCE [LARGE SCALE GENOMIC DNA]</scope>
    <source>
        <strain evidence="19 20">JCM 15389</strain>
    </source>
</reference>
<evidence type="ECO:0000256" key="3">
    <source>
        <dbReference type="ARBA" id="ARBA00007630"/>
    </source>
</evidence>
<evidence type="ECO:0000256" key="17">
    <source>
        <dbReference type="SAM" id="MobiDB-lite"/>
    </source>
</evidence>
<dbReference type="PANTHER" id="PTHR46417:SF1">
    <property type="entry name" value="TRNA (GUANINE-N(1)-)-METHYLTRANSFERASE"/>
    <property type="match status" value="1"/>
</dbReference>
<evidence type="ECO:0000256" key="9">
    <source>
        <dbReference type="ARBA" id="ARBA00022679"/>
    </source>
</evidence>
<evidence type="ECO:0000256" key="7">
    <source>
        <dbReference type="ARBA" id="ARBA00022490"/>
    </source>
</evidence>
<dbReference type="SUPFAM" id="SSF75217">
    <property type="entry name" value="alpha/beta knot"/>
    <property type="match status" value="1"/>
</dbReference>